<evidence type="ECO:0000313" key="1">
    <source>
        <dbReference type="EMBL" id="KAJ2976146.1"/>
    </source>
</evidence>
<proteinExistence type="predicted"/>
<dbReference type="EMBL" id="JANJQO010000616">
    <property type="protein sequence ID" value="KAJ2976146.1"/>
    <property type="molecule type" value="Genomic_DNA"/>
</dbReference>
<accession>A0ACC1NC04</accession>
<gene>
    <name evidence="1" type="ORF">NQ176_g5115</name>
</gene>
<protein>
    <submittedName>
        <fullName evidence="1">Uncharacterized protein</fullName>
    </submittedName>
</protein>
<keyword evidence="2" id="KW-1185">Reference proteome</keyword>
<name>A0ACC1NC04_9HYPO</name>
<sequence>MTESSQSSRQHGETRLPESHPNHTSARAGAAGLSGFSLRTPDGLHVILPPRWQASKLWGIYLQNVDCLIKVVHAPSMEKQLYAAVSLTQDVAPTFLALIFSVFLAATISVSDATLSAIGLEKQSAMSSFKDGIQWCFSQLPLSQFSDLNMLQALVIYQICSRSIGDCCSNWGLVSAALREAEAGAPGARDGISRHANIEQEIRQRLCWYIRSLDTTAAERSGLRSLRNSVARSRIELPLHIGDEDFGTTGPLHLTENPGWKDATFCLVLFEIQKAKEEVLHRRSQIVAAGDKGLDAFMDCIRTHIQEKYLAHCDKNNPIQLATVLFSKVLLGDLLMQAAQTEVTDVAAGGEASWTGVQMETVLDALRTYNELLTDEFFKSFRWYLKAFAPHTLINAALRQVSESAASPISTELWEAACQTLELSQIQQIFKPISLNDGIA</sequence>
<dbReference type="Proteomes" id="UP001143910">
    <property type="component" value="Unassembled WGS sequence"/>
</dbReference>
<comment type="caution">
    <text evidence="1">The sequence shown here is derived from an EMBL/GenBank/DDBJ whole genome shotgun (WGS) entry which is preliminary data.</text>
</comment>
<reference evidence="1" key="1">
    <citation type="submission" date="2022-08" db="EMBL/GenBank/DDBJ databases">
        <title>Genome Sequence of Lecanicillium fungicola.</title>
        <authorList>
            <person name="Buettner E."/>
        </authorList>
    </citation>
    <scope>NUCLEOTIDE SEQUENCE</scope>
    <source>
        <strain evidence="1">Babe33</strain>
    </source>
</reference>
<organism evidence="1 2">
    <name type="scientific">Zarea fungicola</name>
    <dbReference type="NCBI Taxonomy" id="93591"/>
    <lineage>
        <taxon>Eukaryota</taxon>
        <taxon>Fungi</taxon>
        <taxon>Dikarya</taxon>
        <taxon>Ascomycota</taxon>
        <taxon>Pezizomycotina</taxon>
        <taxon>Sordariomycetes</taxon>
        <taxon>Hypocreomycetidae</taxon>
        <taxon>Hypocreales</taxon>
        <taxon>Cordycipitaceae</taxon>
        <taxon>Zarea</taxon>
    </lineage>
</organism>
<evidence type="ECO:0000313" key="2">
    <source>
        <dbReference type="Proteomes" id="UP001143910"/>
    </source>
</evidence>